<dbReference type="AlphaFoldDB" id="A0A149VWA1"/>
<dbReference type="STRING" id="1789004.FEMY_19640"/>
<organism evidence="2 3">
    <name type="scientific">Ferrovum myxofaciens</name>
    <dbReference type="NCBI Taxonomy" id="416213"/>
    <lineage>
        <taxon>Bacteria</taxon>
        <taxon>Pseudomonadati</taxon>
        <taxon>Pseudomonadota</taxon>
        <taxon>Betaproteobacteria</taxon>
        <taxon>Ferrovales</taxon>
        <taxon>Ferrovaceae</taxon>
        <taxon>Ferrovum</taxon>
    </lineage>
</organism>
<comment type="caution">
    <text evidence="2">The sequence shown here is derived from an EMBL/GenBank/DDBJ whole genome shotgun (WGS) entry which is preliminary data.</text>
</comment>
<dbReference type="RefSeq" id="WP_062188379.1">
    <property type="nucleotide sequence ID" value="NZ_LRRD01000054.1"/>
</dbReference>
<dbReference type="PATRIC" id="fig|1789004.3.peg.2022"/>
<feature type="domain" description="N-acetyltransferase" evidence="1">
    <location>
        <begin position="4"/>
        <end position="142"/>
    </location>
</feature>
<name>A0A149VWA1_9PROT</name>
<evidence type="ECO:0000313" key="2">
    <source>
        <dbReference type="EMBL" id="KXW57505.1"/>
    </source>
</evidence>
<dbReference type="GO" id="GO:0016747">
    <property type="term" value="F:acyltransferase activity, transferring groups other than amino-acyl groups"/>
    <property type="evidence" value="ECO:0007669"/>
    <property type="project" value="InterPro"/>
</dbReference>
<keyword evidence="2" id="KW-0808">Transferase</keyword>
<evidence type="ECO:0000313" key="3">
    <source>
        <dbReference type="Proteomes" id="UP000075653"/>
    </source>
</evidence>
<reference evidence="2 3" key="1">
    <citation type="submission" date="2016-01" db="EMBL/GenBank/DDBJ databases">
        <title>Genome sequence of the acidophilic iron oxidising Ferrovum strain Z-31.</title>
        <authorList>
            <person name="Poehlein A."/>
            <person name="Ullrich S.R."/>
            <person name="Schloemann M."/>
            <person name="Muehling M."/>
            <person name="Daniel R."/>
        </authorList>
    </citation>
    <scope>NUCLEOTIDE SEQUENCE [LARGE SCALE GENOMIC DNA]</scope>
    <source>
        <strain evidence="2 3">Z-31</strain>
    </source>
</reference>
<dbReference type="InterPro" id="IPR016181">
    <property type="entry name" value="Acyl_CoA_acyltransferase"/>
</dbReference>
<dbReference type="Gene3D" id="3.40.630.30">
    <property type="match status" value="1"/>
</dbReference>
<protein>
    <submittedName>
        <fullName evidence="2">Aminoalkylphosphonic acid N-acetyltransferase</fullName>
    </submittedName>
</protein>
<proteinExistence type="predicted"/>
<dbReference type="EMBL" id="LRRD01000054">
    <property type="protein sequence ID" value="KXW57505.1"/>
    <property type="molecule type" value="Genomic_DNA"/>
</dbReference>
<dbReference type="Proteomes" id="UP000075653">
    <property type="component" value="Unassembled WGS sequence"/>
</dbReference>
<dbReference type="CDD" id="cd04301">
    <property type="entry name" value="NAT_SF"/>
    <property type="match status" value="1"/>
</dbReference>
<evidence type="ECO:0000259" key="1">
    <source>
        <dbReference type="PROSITE" id="PS51186"/>
    </source>
</evidence>
<accession>A0A149VWA1</accession>
<sequence>MTAEMFIAKSDREIQECFPVFKVLRPHLSEEIFLPQVRRQQAQGFQVLALKYDGVVKSAAGFRFAEFFAWGKVLYIDDLVTLPEEKKRGYAGQLLDWLITHAQSQKCDGLHLDTGYARHDAHRLYLRKGLQFNGHHLTLQFG</sequence>
<keyword evidence="3" id="KW-1185">Reference proteome</keyword>
<gene>
    <name evidence="2" type="ORF">FEMY_19640</name>
</gene>
<dbReference type="InterPro" id="IPR000182">
    <property type="entry name" value="GNAT_dom"/>
</dbReference>
<dbReference type="PROSITE" id="PS51186">
    <property type="entry name" value="GNAT"/>
    <property type="match status" value="1"/>
</dbReference>
<dbReference type="SUPFAM" id="SSF55729">
    <property type="entry name" value="Acyl-CoA N-acyltransferases (Nat)"/>
    <property type="match status" value="1"/>
</dbReference>
<dbReference type="Pfam" id="PF00583">
    <property type="entry name" value="Acetyltransf_1"/>
    <property type="match status" value="1"/>
</dbReference>